<dbReference type="GO" id="GO:0005829">
    <property type="term" value="C:cytosol"/>
    <property type="evidence" value="ECO:0007669"/>
    <property type="project" value="TreeGrafter"/>
</dbReference>
<keyword evidence="10" id="KW-1185">Reference proteome</keyword>
<sequence>MATQDNPAPSRAGAQLKTPRERATGLVKICCYVTTSFNQRITKVLKRHGGIPLDTPVFELRDILSEKYGEDSRLIYNLEDQGGELCSLRYDLTVPFARWLAMHSNVKQIKRYQIAKVYRRDQPAIARGRYREFYQCDFDIAGIYDPMIPDAEILCIISEVFEAFKFDMTIKLNHRRILDGLFTAAGVPEDKIRPVSSSVDKLDKLPWADVKQEMVETKSIPDEVADRIGKYVMRNGSLREMIDTLRADESLSDQKDIKVGVDDMELLLSYLEAMGVADKVSFDLSLARGLDYYSGLIFEVIPKASTQVGSIAAGGRYDGLVGMYGKQPVPCVGISFGVDRIFTLLAAQREKSTSELEHETDVFIMAFGSKESGGYILERMKIARELWAAGIRAEFSAKVKPRVQAQFNASSRARLTVILGQEEMENGQIRLRSALESDKDQKDRGELIPREKVVEKVQKQLSALSVTIDKSSVAACRPGARNAFADEESVSRIGDISTWIQSPHSTLLDLIACCSADLRRIQSRLRIMVQNASLTMLPCLVEVMDANLSKWKSAWQNHFEDKRKAPPIDNLTAIPDTMDPGTEHLNTLLGLWEHGVRLHISSAILQQALTASVSASLRQRGEHSDSSLDNDLPDITEFLSADTPGLSGSVVGALETLRHLLVFPRNYLRHAPDALVLLAPNAALFLCQLLSLPGTDTLTLHSAYLDSLLKWVHPGPSLCMELVEQATPAIPPSHDLFDERVSHSHETATQAAYVGVSGMPESTNTELSLSQELDLDLHMHGLANFVDIDYYWEILPVAMDAGVVDEGRSR</sequence>
<evidence type="ECO:0000259" key="8">
    <source>
        <dbReference type="Pfam" id="PF13393"/>
    </source>
</evidence>
<dbReference type="PANTHER" id="PTHR11476">
    <property type="entry name" value="HISTIDYL-TRNA SYNTHETASE"/>
    <property type="match status" value="1"/>
</dbReference>
<dbReference type="InterPro" id="IPR045864">
    <property type="entry name" value="aa-tRNA-synth_II/BPL/LPL"/>
</dbReference>
<dbReference type="Gene3D" id="3.40.50.800">
    <property type="entry name" value="Anticodon-binding domain"/>
    <property type="match status" value="1"/>
</dbReference>
<dbReference type="GO" id="GO:0032543">
    <property type="term" value="P:mitochondrial translation"/>
    <property type="evidence" value="ECO:0007669"/>
    <property type="project" value="TreeGrafter"/>
</dbReference>
<dbReference type="SUPFAM" id="SSF52954">
    <property type="entry name" value="Class II aaRS ABD-related"/>
    <property type="match status" value="1"/>
</dbReference>
<dbReference type="CDD" id="cd00773">
    <property type="entry name" value="HisRS-like_core"/>
    <property type="match status" value="1"/>
</dbReference>
<proteinExistence type="predicted"/>
<comment type="catalytic activity">
    <reaction evidence="6">
        <text>tRNA(His) + L-histidine + ATP = L-histidyl-tRNA(His) + AMP + diphosphate + H(+)</text>
        <dbReference type="Rhea" id="RHEA:17313"/>
        <dbReference type="Rhea" id="RHEA-COMP:9665"/>
        <dbReference type="Rhea" id="RHEA-COMP:9689"/>
        <dbReference type="ChEBI" id="CHEBI:15378"/>
        <dbReference type="ChEBI" id="CHEBI:30616"/>
        <dbReference type="ChEBI" id="CHEBI:33019"/>
        <dbReference type="ChEBI" id="CHEBI:57595"/>
        <dbReference type="ChEBI" id="CHEBI:78442"/>
        <dbReference type="ChEBI" id="CHEBI:78527"/>
        <dbReference type="ChEBI" id="CHEBI:456215"/>
        <dbReference type="EC" id="6.1.1.21"/>
    </reaction>
</comment>
<dbReference type="InterPro" id="IPR036621">
    <property type="entry name" value="Anticodon-bd_dom_sf"/>
</dbReference>
<dbReference type="Pfam" id="PF13393">
    <property type="entry name" value="tRNA-synt_His"/>
    <property type="match status" value="1"/>
</dbReference>
<dbReference type="PANTHER" id="PTHR11476:SF7">
    <property type="entry name" value="HISTIDINE--TRNA LIGASE"/>
    <property type="match status" value="1"/>
</dbReference>
<name>A0AA35QFI1_9HYPO</name>
<dbReference type="GO" id="GO:0005739">
    <property type="term" value="C:mitochondrion"/>
    <property type="evidence" value="ECO:0007669"/>
    <property type="project" value="TreeGrafter"/>
</dbReference>
<dbReference type="AlphaFoldDB" id="A0AA35QFI1"/>
<evidence type="ECO:0000313" key="10">
    <source>
        <dbReference type="Proteomes" id="UP001160390"/>
    </source>
</evidence>
<dbReference type="EC" id="6.1.1.21" evidence="2"/>
<dbReference type="Proteomes" id="UP001160390">
    <property type="component" value="Unassembled WGS sequence"/>
</dbReference>
<keyword evidence="3" id="KW-0963">Cytoplasm</keyword>
<protein>
    <recommendedName>
        <fullName evidence="2">histidine--tRNA ligase</fullName>
        <ecNumber evidence="2">6.1.1.21</ecNumber>
    </recommendedName>
    <alternativeName>
        <fullName evidence="5">Histidyl-tRNA synthetase</fullName>
    </alternativeName>
</protein>
<evidence type="ECO:0000256" key="1">
    <source>
        <dbReference type="ARBA" id="ARBA00004496"/>
    </source>
</evidence>
<dbReference type="FunFam" id="3.40.50.800:FF:000015">
    <property type="entry name" value="Histidyl-tRNA synthetase, mitochondrial"/>
    <property type="match status" value="1"/>
</dbReference>
<evidence type="ECO:0000259" key="7">
    <source>
        <dbReference type="Pfam" id="PF03129"/>
    </source>
</evidence>
<dbReference type="GO" id="GO:0004821">
    <property type="term" value="F:histidine-tRNA ligase activity"/>
    <property type="evidence" value="ECO:0007669"/>
    <property type="project" value="UniProtKB-EC"/>
</dbReference>
<dbReference type="GO" id="GO:0003723">
    <property type="term" value="F:RNA binding"/>
    <property type="evidence" value="ECO:0007669"/>
    <property type="project" value="TreeGrafter"/>
</dbReference>
<feature type="domain" description="Anticodon-binding" evidence="7">
    <location>
        <begin position="362"/>
        <end position="459"/>
    </location>
</feature>
<keyword evidence="4" id="KW-0547">Nucleotide-binding</keyword>
<reference evidence="9" key="1">
    <citation type="submission" date="2023-01" db="EMBL/GenBank/DDBJ databases">
        <authorList>
            <person name="Piombo E."/>
        </authorList>
    </citation>
    <scope>NUCLEOTIDE SEQUENCE</scope>
</reference>
<accession>A0AA35QFI1</accession>
<evidence type="ECO:0000256" key="4">
    <source>
        <dbReference type="ARBA" id="ARBA00022741"/>
    </source>
</evidence>
<evidence type="ECO:0000256" key="6">
    <source>
        <dbReference type="ARBA" id="ARBA00047639"/>
    </source>
</evidence>
<dbReference type="InterPro" id="IPR041715">
    <property type="entry name" value="HisRS-like_core"/>
</dbReference>
<dbReference type="GO" id="GO:0006427">
    <property type="term" value="P:histidyl-tRNA aminoacylation"/>
    <property type="evidence" value="ECO:0007669"/>
    <property type="project" value="TreeGrafter"/>
</dbReference>
<comment type="subcellular location">
    <subcellularLocation>
        <location evidence="1">Cytoplasm</location>
    </subcellularLocation>
</comment>
<evidence type="ECO:0000256" key="2">
    <source>
        <dbReference type="ARBA" id="ARBA00012815"/>
    </source>
</evidence>
<dbReference type="Gene3D" id="3.30.930.10">
    <property type="entry name" value="Bira Bifunctional Protein, Domain 2"/>
    <property type="match status" value="1"/>
</dbReference>
<dbReference type="Pfam" id="PF03129">
    <property type="entry name" value="HGTP_anticodon"/>
    <property type="match status" value="1"/>
</dbReference>
<dbReference type="GO" id="GO:0000166">
    <property type="term" value="F:nucleotide binding"/>
    <property type="evidence" value="ECO:0007669"/>
    <property type="project" value="UniProtKB-KW"/>
</dbReference>
<evidence type="ECO:0000256" key="5">
    <source>
        <dbReference type="ARBA" id="ARBA00030619"/>
    </source>
</evidence>
<organism evidence="9 10">
    <name type="scientific">Clonostachys chloroleuca</name>
    <dbReference type="NCBI Taxonomy" id="1926264"/>
    <lineage>
        <taxon>Eukaryota</taxon>
        <taxon>Fungi</taxon>
        <taxon>Dikarya</taxon>
        <taxon>Ascomycota</taxon>
        <taxon>Pezizomycotina</taxon>
        <taxon>Sordariomycetes</taxon>
        <taxon>Hypocreomycetidae</taxon>
        <taxon>Hypocreales</taxon>
        <taxon>Bionectriaceae</taxon>
        <taxon>Clonostachys</taxon>
    </lineage>
</organism>
<dbReference type="EMBL" id="CABFNP030001360">
    <property type="protein sequence ID" value="CAI6101072.1"/>
    <property type="molecule type" value="Genomic_DNA"/>
</dbReference>
<dbReference type="InterPro" id="IPR004154">
    <property type="entry name" value="Anticodon-bd"/>
</dbReference>
<comment type="caution">
    <text evidence="9">The sequence shown here is derived from an EMBL/GenBank/DDBJ whole genome shotgun (WGS) entry which is preliminary data.</text>
</comment>
<dbReference type="FunFam" id="3.30.930.10:FF:000061">
    <property type="entry name" value="Histidine--tRNA ligase, cytoplasmic"/>
    <property type="match status" value="1"/>
</dbReference>
<evidence type="ECO:0000313" key="9">
    <source>
        <dbReference type="EMBL" id="CAI6101072.1"/>
    </source>
</evidence>
<feature type="domain" description="Class II Histidinyl-tRNA synthetase (HisRS)-like catalytic core" evidence="8">
    <location>
        <begin position="37"/>
        <end position="341"/>
    </location>
</feature>
<gene>
    <name evidence="9" type="ORF">CCHLO57077_00006306</name>
</gene>
<dbReference type="SUPFAM" id="SSF55681">
    <property type="entry name" value="Class II aaRS and biotin synthetases"/>
    <property type="match status" value="1"/>
</dbReference>
<evidence type="ECO:0000256" key="3">
    <source>
        <dbReference type="ARBA" id="ARBA00022490"/>
    </source>
</evidence>